<evidence type="ECO:0000313" key="2">
    <source>
        <dbReference type="Proteomes" id="UP000789570"/>
    </source>
</evidence>
<gene>
    <name evidence="1" type="ORF">FCALED_LOCUS10069</name>
</gene>
<sequence>MKLRISGEEGDEGIMKEEFENNSYLKEREKSDIPMLLSFGRKYCL</sequence>
<organism evidence="1 2">
    <name type="scientific">Funneliformis caledonium</name>
    <dbReference type="NCBI Taxonomy" id="1117310"/>
    <lineage>
        <taxon>Eukaryota</taxon>
        <taxon>Fungi</taxon>
        <taxon>Fungi incertae sedis</taxon>
        <taxon>Mucoromycota</taxon>
        <taxon>Glomeromycotina</taxon>
        <taxon>Glomeromycetes</taxon>
        <taxon>Glomerales</taxon>
        <taxon>Glomeraceae</taxon>
        <taxon>Funneliformis</taxon>
    </lineage>
</organism>
<comment type="caution">
    <text evidence="1">The sequence shown here is derived from an EMBL/GenBank/DDBJ whole genome shotgun (WGS) entry which is preliminary data.</text>
</comment>
<accession>A0A9N9DDC2</accession>
<protein>
    <submittedName>
        <fullName evidence="1">14601_t:CDS:1</fullName>
    </submittedName>
</protein>
<evidence type="ECO:0000313" key="1">
    <source>
        <dbReference type="EMBL" id="CAG8631004.1"/>
    </source>
</evidence>
<keyword evidence="2" id="KW-1185">Reference proteome</keyword>
<dbReference type="AlphaFoldDB" id="A0A9N9DDC2"/>
<dbReference type="Proteomes" id="UP000789570">
    <property type="component" value="Unassembled WGS sequence"/>
</dbReference>
<proteinExistence type="predicted"/>
<reference evidence="1" key="1">
    <citation type="submission" date="2021-06" db="EMBL/GenBank/DDBJ databases">
        <authorList>
            <person name="Kallberg Y."/>
            <person name="Tangrot J."/>
            <person name="Rosling A."/>
        </authorList>
    </citation>
    <scope>NUCLEOTIDE SEQUENCE</scope>
    <source>
        <strain evidence="1">UK204</strain>
    </source>
</reference>
<dbReference type="EMBL" id="CAJVPQ010003544">
    <property type="protein sequence ID" value="CAG8631004.1"/>
    <property type="molecule type" value="Genomic_DNA"/>
</dbReference>
<name>A0A9N9DDC2_9GLOM</name>